<dbReference type="RefSeq" id="WP_350785365.1">
    <property type="nucleotide sequence ID" value="NZ_JBEPEK010000274.1"/>
</dbReference>
<dbReference type="SUPFAM" id="SSF47384">
    <property type="entry name" value="Homodimeric domain of signal transducing histidine kinase"/>
    <property type="match status" value="1"/>
</dbReference>
<keyword evidence="6" id="KW-0808">Transferase</keyword>
<keyword evidence="13 16" id="KW-0472">Membrane</keyword>
<evidence type="ECO:0000256" key="12">
    <source>
        <dbReference type="ARBA" id="ARBA00023012"/>
    </source>
</evidence>
<feature type="region of interest" description="Disordered" evidence="15">
    <location>
        <begin position="559"/>
        <end position="626"/>
    </location>
</feature>
<dbReference type="PROSITE" id="PS50885">
    <property type="entry name" value="HAMP"/>
    <property type="match status" value="1"/>
</dbReference>
<dbReference type="NCBIfam" id="NF040691">
    <property type="entry name" value="MtrAB_MtrB"/>
    <property type="match status" value="1"/>
</dbReference>
<dbReference type="EC" id="2.7.13.3" evidence="3"/>
<evidence type="ECO:0000256" key="15">
    <source>
        <dbReference type="SAM" id="MobiDB-lite"/>
    </source>
</evidence>
<gene>
    <name evidence="19" type="primary">mtrB</name>
    <name evidence="19" type="ORF">ABT404_30615</name>
</gene>
<evidence type="ECO:0000313" key="19">
    <source>
        <dbReference type="EMBL" id="MER7183777.1"/>
    </source>
</evidence>
<protein>
    <recommendedName>
        <fullName evidence="14">Sensor histidine kinase MtrB</fullName>
        <ecNumber evidence="3">2.7.13.3</ecNumber>
    </recommendedName>
</protein>
<evidence type="ECO:0000256" key="3">
    <source>
        <dbReference type="ARBA" id="ARBA00012438"/>
    </source>
</evidence>
<evidence type="ECO:0000256" key="5">
    <source>
        <dbReference type="ARBA" id="ARBA00022553"/>
    </source>
</evidence>
<dbReference type="Gene3D" id="6.10.340.10">
    <property type="match status" value="1"/>
</dbReference>
<dbReference type="Pfam" id="PF00672">
    <property type="entry name" value="HAMP"/>
    <property type="match status" value="1"/>
</dbReference>
<dbReference type="InterPro" id="IPR004358">
    <property type="entry name" value="Sig_transdc_His_kin-like_C"/>
</dbReference>
<keyword evidence="7 16" id="KW-0812">Transmembrane</keyword>
<keyword evidence="20" id="KW-1185">Reference proteome</keyword>
<dbReference type="PRINTS" id="PR00344">
    <property type="entry name" value="BCTRLSENSOR"/>
</dbReference>
<feature type="domain" description="Histidine kinase" evidence="17">
    <location>
        <begin position="352"/>
        <end position="569"/>
    </location>
</feature>
<dbReference type="Pfam" id="PF02518">
    <property type="entry name" value="HATPase_c"/>
    <property type="match status" value="1"/>
</dbReference>
<keyword evidence="12" id="KW-0902">Two-component regulatory system</keyword>
<keyword evidence="5" id="KW-0597">Phosphoprotein</keyword>
<comment type="catalytic activity">
    <reaction evidence="1">
        <text>ATP + protein L-histidine = ADP + protein N-phospho-L-histidine.</text>
        <dbReference type="EC" id="2.7.13.3"/>
    </reaction>
</comment>
<name>A0ABV1X430_9ACTN</name>
<evidence type="ECO:0000256" key="11">
    <source>
        <dbReference type="ARBA" id="ARBA00022989"/>
    </source>
</evidence>
<dbReference type="InterPro" id="IPR047669">
    <property type="entry name" value="MtrAB_MtrB"/>
</dbReference>
<dbReference type="CDD" id="cd06225">
    <property type="entry name" value="HAMP"/>
    <property type="match status" value="1"/>
</dbReference>
<evidence type="ECO:0000259" key="17">
    <source>
        <dbReference type="PROSITE" id="PS50109"/>
    </source>
</evidence>
<feature type="region of interest" description="Disordered" evidence="15">
    <location>
        <begin position="1"/>
        <end position="21"/>
    </location>
</feature>
<dbReference type="InterPro" id="IPR003660">
    <property type="entry name" value="HAMP_dom"/>
</dbReference>
<proteinExistence type="predicted"/>
<dbReference type="CDD" id="cd00082">
    <property type="entry name" value="HisKA"/>
    <property type="match status" value="1"/>
</dbReference>
<dbReference type="Proteomes" id="UP001474181">
    <property type="component" value="Unassembled WGS sequence"/>
</dbReference>
<reference evidence="19 20" key="1">
    <citation type="submission" date="2024-06" db="EMBL/GenBank/DDBJ databases">
        <title>The Natural Products Discovery Center: Release of the First 8490 Sequenced Strains for Exploring Actinobacteria Biosynthetic Diversity.</title>
        <authorList>
            <person name="Kalkreuter E."/>
            <person name="Kautsar S.A."/>
            <person name="Yang D."/>
            <person name="Bader C.D."/>
            <person name="Teijaro C.N."/>
            <person name="Fluegel L."/>
            <person name="Davis C.M."/>
            <person name="Simpson J.R."/>
            <person name="Lauterbach L."/>
            <person name="Steele A.D."/>
            <person name="Gui C."/>
            <person name="Meng S."/>
            <person name="Li G."/>
            <person name="Viehrig K."/>
            <person name="Ye F."/>
            <person name="Su P."/>
            <person name="Kiefer A.F."/>
            <person name="Nichols A."/>
            <person name="Cepeda A.J."/>
            <person name="Yan W."/>
            <person name="Fan B."/>
            <person name="Jiang Y."/>
            <person name="Adhikari A."/>
            <person name="Zheng C.-J."/>
            <person name="Schuster L."/>
            <person name="Cowan T.M."/>
            <person name="Smanski M.J."/>
            <person name="Chevrette M.G."/>
            <person name="De Carvalho L.P.S."/>
            <person name="Shen B."/>
        </authorList>
    </citation>
    <scope>NUCLEOTIDE SEQUENCE [LARGE SCALE GENOMIC DNA]</scope>
    <source>
        <strain evidence="19 20">NPDC000234</strain>
    </source>
</reference>
<dbReference type="InterPro" id="IPR005467">
    <property type="entry name" value="His_kinase_dom"/>
</dbReference>
<dbReference type="InterPro" id="IPR003594">
    <property type="entry name" value="HATPase_dom"/>
</dbReference>
<dbReference type="SUPFAM" id="SSF55874">
    <property type="entry name" value="ATPase domain of HSP90 chaperone/DNA topoisomerase II/histidine kinase"/>
    <property type="match status" value="1"/>
</dbReference>
<feature type="transmembrane region" description="Helical" evidence="16">
    <location>
        <begin position="265"/>
        <end position="284"/>
    </location>
</feature>
<keyword evidence="4" id="KW-1003">Cell membrane</keyword>
<evidence type="ECO:0000256" key="2">
    <source>
        <dbReference type="ARBA" id="ARBA00004651"/>
    </source>
</evidence>
<organism evidence="19 20">
    <name type="scientific">Streptomyces hyaluromycini</name>
    <dbReference type="NCBI Taxonomy" id="1377993"/>
    <lineage>
        <taxon>Bacteria</taxon>
        <taxon>Bacillati</taxon>
        <taxon>Actinomycetota</taxon>
        <taxon>Actinomycetes</taxon>
        <taxon>Kitasatosporales</taxon>
        <taxon>Streptomycetaceae</taxon>
        <taxon>Streptomyces</taxon>
    </lineage>
</organism>
<evidence type="ECO:0000256" key="16">
    <source>
        <dbReference type="SAM" id="Phobius"/>
    </source>
</evidence>
<evidence type="ECO:0000256" key="1">
    <source>
        <dbReference type="ARBA" id="ARBA00000085"/>
    </source>
</evidence>
<accession>A0ABV1X430</accession>
<evidence type="ECO:0000313" key="20">
    <source>
        <dbReference type="Proteomes" id="UP001474181"/>
    </source>
</evidence>
<dbReference type="PANTHER" id="PTHR43547">
    <property type="entry name" value="TWO-COMPONENT HISTIDINE KINASE"/>
    <property type="match status" value="1"/>
</dbReference>
<dbReference type="InterPro" id="IPR036890">
    <property type="entry name" value="HATPase_C_sf"/>
</dbReference>
<dbReference type="PROSITE" id="PS50109">
    <property type="entry name" value="HIS_KIN"/>
    <property type="match status" value="1"/>
</dbReference>
<keyword evidence="8" id="KW-0547">Nucleotide-binding</keyword>
<dbReference type="InterPro" id="IPR003661">
    <property type="entry name" value="HisK_dim/P_dom"/>
</dbReference>
<evidence type="ECO:0000256" key="9">
    <source>
        <dbReference type="ARBA" id="ARBA00022777"/>
    </source>
</evidence>
<dbReference type="InterPro" id="IPR036097">
    <property type="entry name" value="HisK_dim/P_sf"/>
</dbReference>
<comment type="subcellular location">
    <subcellularLocation>
        <location evidence="2">Cell membrane</location>
        <topology evidence="2">Multi-pass membrane protein</topology>
    </subcellularLocation>
</comment>
<feature type="non-terminal residue" evidence="19">
    <location>
        <position position="626"/>
    </location>
</feature>
<evidence type="ECO:0000256" key="10">
    <source>
        <dbReference type="ARBA" id="ARBA00022840"/>
    </source>
</evidence>
<evidence type="ECO:0000256" key="7">
    <source>
        <dbReference type="ARBA" id="ARBA00022692"/>
    </source>
</evidence>
<evidence type="ECO:0000259" key="18">
    <source>
        <dbReference type="PROSITE" id="PS50885"/>
    </source>
</evidence>
<dbReference type="SMART" id="SM00304">
    <property type="entry name" value="HAMP"/>
    <property type="match status" value="1"/>
</dbReference>
<keyword evidence="11 16" id="KW-1133">Transmembrane helix</keyword>
<feature type="region of interest" description="Disordered" evidence="15">
    <location>
        <begin position="173"/>
        <end position="198"/>
    </location>
</feature>
<dbReference type="SUPFAM" id="SSF158472">
    <property type="entry name" value="HAMP domain-like"/>
    <property type="match status" value="1"/>
</dbReference>
<feature type="domain" description="HAMP" evidence="18">
    <location>
        <begin position="285"/>
        <end position="337"/>
    </location>
</feature>
<dbReference type="GO" id="GO:0016301">
    <property type="term" value="F:kinase activity"/>
    <property type="evidence" value="ECO:0007669"/>
    <property type="project" value="UniProtKB-KW"/>
</dbReference>
<dbReference type="Gene3D" id="3.30.565.10">
    <property type="entry name" value="Histidine kinase-like ATPase, C-terminal domain"/>
    <property type="match status" value="1"/>
</dbReference>
<comment type="caution">
    <text evidence="19">The sequence shown here is derived from an EMBL/GenBank/DDBJ whole genome shotgun (WGS) entry which is preliminary data.</text>
</comment>
<keyword evidence="10" id="KW-0067">ATP-binding</keyword>
<evidence type="ECO:0000256" key="13">
    <source>
        <dbReference type="ARBA" id="ARBA00023136"/>
    </source>
</evidence>
<dbReference type="PANTHER" id="PTHR43547:SF2">
    <property type="entry name" value="HYBRID SIGNAL TRANSDUCTION HISTIDINE KINASE C"/>
    <property type="match status" value="1"/>
</dbReference>
<keyword evidence="9 19" id="KW-0418">Kinase</keyword>
<feature type="transmembrane region" description="Helical" evidence="16">
    <location>
        <begin position="73"/>
        <end position="96"/>
    </location>
</feature>
<evidence type="ECO:0000256" key="6">
    <source>
        <dbReference type="ARBA" id="ARBA00022679"/>
    </source>
</evidence>
<dbReference type="Gene3D" id="1.10.287.130">
    <property type="match status" value="1"/>
</dbReference>
<dbReference type="SMART" id="SM00388">
    <property type="entry name" value="HisKA"/>
    <property type="match status" value="1"/>
</dbReference>
<dbReference type="SMART" id="SM00387">
    <property type="entry name" value="HATPase_c"/>
    <property type="match status" value="1"/>
</dbReference>
<dbReference type="EMBL" id="JBEPEK010000274">
    <property type="protein sequence ID" value="MER7183777.1"/>
    <property type="molecule type" value="Genomic_DNA"/>
</dbReference>
<evidence type="ECO:0000256" key="4">
    <source>
        <dbReference type="ARBA" id="ARBA00022475"/>
    </source>
</evidence>
<evidence type="ECO:0000256" key="14">
    <source>
        <dbReference type="ARBA" id="ARBA00035305"/>
    </source>
</evidence>
<dbReference type="Pfam" id="PF00512">
    <property type="entry name" value="HisKA"/>
    <property type="match status" value="1"/>
</dbReference>
<dbReference type="CDD" id="cd00075">
    <property type="entry name" value="HATPase"/>
    <property type="match status" value="1"/>
</dbReference>
<sequence length="626" mass="66938">MSGDSAASAPGRSGDRPERPVGGKRLVKRWRLLFEGGLLQGGVQGSPVLRLFMRWVRRPLLPVMRLWRRNIQLKVVVTTLLMSLGVVLLLGFVVIGQVRNGLLDAKVKASQSQATGGFAVAKQKADEAATGAGDTAGTTGGRQSQNLTSWMSDLVESLSSGGQGAFDVVTLPAGDNNGGGGRGPRASGQVDPTASVPDDLRTRINGSATAAQSYTRITYTDDKESQPALVIGKQVNDPNNDPYELYYLFPLTQEEKSLSLVKGTLATAGLFVVVLLGAIAWLVVRQVVTPVRMAAGIAERLSAGRLQERMKVTGEDDIARLGEAFNKMAQNLQLKIQQLEDLSRMQRRFVSDVSHELRTPLTTVRMAADVIHEAREDFDPVTARSAELLADQVDRFESLLSDLLEISRFDAGAAALEAEPIDLREVVRRVVSGAEPLAERKGTHIRVVGDLQPVVAEADARRVERVLRNLVVNAVEHGEGKDVVVKLAAAGGAVAVAVRDYGIGLKPGEATRVFSRFWRADPARARTTGGTGLGLSIALEDARLHGGWLQAWGEPGGGSQFRLTLPRTADEPLRGSPIPLEPKDSRRNRGPGDAGLPGGGEDKRATVPVQPGGQASPLAPMPQRLA</sequence>
<evidence type="ECO:0000256" key="8">
    <source>
        <dbReference type="ARBA" id="ARBA00022741"/>
    </source>
</evidence>